<dbReference type="AlphaFoldDB" id="U5QR53"/>
<accession>U5QR53</accession>
<reference evidence="1" key="1">
    <citation type="submission" date="2013-04" db="EMBL/GenBank/DDBJ databases">
        <title>Sequence analysis of putative sucrose phosphate synthase derived from self cross of Saccharum hybrid cultivar Co775.</title>
        <authorList>
            <person name="Singh R.K."/>
            <person name="Singh S.P."/>
            <person name="Gupta G.N."/>
            <person name="Kumar A."/>
        </authorList>
    </citation>
    <scope>NUCLEOTIDE SEQUENCE</scope>
</reference>
<proteinExistence type="predicted"/>
<organism evidence="1">
    <name type="scientific">Saccharum hybrid cultivar S.251/08</name>
    <dbReference type="NCBI Taxonomy" id="1381932"/>
    <lineage>
        <taxon>Eukaryota</taxon>
        <taxon>Viridiplantae</taxon>
        <taxon>Streptophyta</taxon>
        <taxon>Embryophyta</taxon>
        <taxon>Tracheophyta</taxon>
        <taxon>Spermatophyta</taxon>
        <taxon>Magnoliopsida</taxon>
        <taxon>Liliopsida</taxon>
        <taxon>Poales</taxon>
        <taxon>Poaceae</taxon>
        <taxon>PACMAD clade</taxon>
        <taxon>Panicoideae</taxon>
        <taxon>Andropogonodae</taxon>
        <taxon>Andropogoneae</taxon>
        <taxon>Saccharinae</taxon>
        <taxon>Saccharum</taxon>
        <taxon>Saccharum officinarum species complex</taxon>
    </lineage>
</organism>
<sequence>MPLYAIVGVIYIIHHSLVMRQAIPVLHLHWTITTDHISSIIGEEKV</sequence>
<dbReference type="EMBL" id="KC972614">
    <property type="protein sequence ID" value="AGY61484.1"/>
    <property type="molecule type" value="Genomic_DNA"/>
</dbReference>
<evidence type="ECO:0000313" key="1">
    <source>
        <dbReference type="EMBL" id="AGY61484.1"/>
    </source>
</evidence>
<name>U5QR53_9POAL</name>
<protein>
    <submittedName>
        <fullName evidence="1">Uncharacterized protein</fullName>
    </submittedName>
</protein>